<dbReference type="SUPFAM" id="SSF51412">
    <property type="entry name" value="Inosine monophosphate dehydrogenase (IMPDH)"/>
    <property type="match status" value="1"/>
</dbReference>
<evidence type="ECO:0000256" key="1">
    <source>
        <dbReference type="ARBA" id="ARBA00022630"/>
    </source>
</evidence>
<keyword evidence="2" id="KW-0288">FMN</keyword>
<dbReference type="Pfam" id="PF03060">
    <property type="entry name" value="NMO"/>
    <property type="match status" value="1"/>
</dbReference>
<evidence type="ECO:0000256" key="3">
    <source>
        <dbReference type="ARBA" id="ARBA00023002"/>
    </source>
</evidence>
<evidence type="ECO:0000256" key="2">
    <source>
        <dbReference type="ARBA" id="ARBA00022643"/>
    </source>
</evidence>
<dbReference type="EMBL" id="CAWUON010000038">
    <property type="protein sequence ID" value="CAK7268634.1"/>
    <property type="molecule type" value="Genomic_DNA"/>
</dbReference>
<dbReference type="Gene3D" id="3.20.20.70">
    <property type="entry name" value="Aldolase class I"/>
    <property type="match status" value="1"/>
</dbReference>
<evidence type="ECO:0000313" key="5">
    <source>
        <dbReference type="Proteomes" id="UP001642502"/>
    </source>
</evidence>
<comment type="caution">
    <text evidence="4">The sequence shown here is derived from an EMBL/GenBank/DDBJ whole genome shotgun (WGS) entry which is preliminary data.</text>
</comment>
<evidence type="ECO:0008006" key="6">
    <source>
        <dbReference type="Google" id="ProtNLM"/>
    </source>
</evidence>
<keyword evidence="3" id="KW-0560">Oxidoreductase</keyword>
<organism evidence="4 5">
    <name type="scientific">Sporothrix epigloea</name>
    <dbReference type="NCBI Taxonomy" id="1892477"/>
    <lineage>
        <taxon>Eukaryota</taxon>
        <taxon>Fungi</taxon>
        <taxon>Dikarya</taxon>
        <taxon>Ascomycota</taxon>
        <taxon>Pezizomycotina</taxon>
        <taxon>Sordariomycetes</taxon>
        <taxon>Sordariomycetidae</taxon>
        <taxon>Ophiostomatales</taxon>
        <taxon>Ophiostomataceae</taxon>
        <taxon>Sporothrix</taxon>
    </lineage>
</organism>
<dbReference type="PANTHER" id="PTHR32332">
    <property type="entry name" value="2-NITROPROPANE DIOXYGENASE"/>
    <property type="match status" value="1"/>
</dbReference>
<gene>
    <name evidence="4" type="ORF">SEPCBS119000_003160</name>
</gene>
<keyword evidence="5" id="KW-1185">Reference proteome</keyword>
<proteinExistence type="predicted"/>
<dbReference type="Proteomes" id="UP001642502">
    <property type="component" value="Unassembled WGS sequence"/>
</dbReference>
<reference evidence="4 5" key="1">
    <citation type="submission" date="2024-01" db="EMBL/GenBank/DDBJ databases">
        <authorList>
            <person name="Allen C."/>
            <person name="Tagirdzhanova G."/>
        </authorList>
    </citation>
    <scope>NUCLEOTIDE SEQUENCE [LARGE SCALE GENOMIC DNA]</scope>
    <source>
        <strain evidence="4 5">CBS 119000</strain>
    </source>
</reference>
<name>A0ABP0DLF0_9PEZI</name>
<dbReference type="PANTHER" id="PTHR32332:SF34">
    <property type="entry name" value="2-NITROPROPANE DIOXYGENASE FAMILY, PUTATIVE-RELATED"/>
    <property type="match status" value="1"/>
</dbReference>
<keyword evidence="1" id="KW-0285">Flavoprotein</keyword>
<dbReference type="InterPro" id="IPR004136">
    <property type="entry name" value="NMO"/>
</dbReference>
<dbReference type="InterPro" id="IPR013785">
    <property type="entry name" value="Aldolase_TIM"/>
</dbReference>
<evidence type="ECO:0000313" key="4">
    <source>
        <dbReference type="EMBL" id="CAK7268634.1"/>
    </source>
</evidence>
<accession>A0ABP0DLF0</accession>
<sequence length="366" mass="38304">MVFREVRRAVAHRTRLPTLFPWTKTPLVVGAPMRVFSGPEIAVAIARAGGLGFIGPGETAADSKLHLAAARSLLADVSLAKSPEDASSKPVADLLPVGIGFQVWNGSLPEAITAVAAHRPCAVWLFAPRDGQTQLDEWTVQLRAASSGTQVWIQIGTLQEAVAAARSASPPDVLVLQGAEAGGHGRTSDGIGIISLLPEVADTLAAAGIDIPLVGAGGIVDGRGAMAALCLGAAGVALGTRFLASTEARVNPAYQDELLRATDGAQHTGRTHLYNQLRGTFGWPAQWSPRGLLNDSWVDHEAGIPFDVLKERHDAAVKQGGTSAWGPNGRTATYASASVGLIRSVQEAGAIVEQLHSEMDEIRRLL</sequence>
<protein>
    <recommendedName>
        <fullName evidence="6">Nitronate monooxygenase domain-containing protein</fullName>
    </recommendedName>
</protein>
<dbReference type="CDD" id="cd04730">
    <property type="entry name" value="NPD_like"/>
    <property type="match status" value="1"/>
</dbReference>